<proteinExistence type="predicted"/>
<evidence type="ECO:0000256" key="1">
    <source>
        <dbReference type="SAM" id="Phobius"/>
    </source>
</evidence>
<keyword evidence="3" id="KW-1185">Reference proteome</keyword>
<evidence type="ECO:0000313" key="3">
    <source>
        <dbReference type="Proteomes" id="UP000193922"/>
    </source>
</evidence>
<keyword evidence="1" id="KW-0812">Transmembrane</keyword>
<dbReference type="EMBL" id="MCFD01000005">
    <property type="protein sequence ID" value="ORX70500.1"/>
    <property type="molecule type" value="Genomic_DNA"/>
</dbReference>
<feature type="transmembrane region" description="Helical" evidence="1">
    <location>
        <begin position="21"/>
        <end position="48"/>
    </location>
</feature>
<organism evidence="2 3">
    <name type="scientific">Linderina pennispora</name>
    <dbReference type="NCBI Taxonomy" id="61395"/>
    <lineage>
        <taxon>Eukaryota</taxon>
        <taxon>Fungi</taxon>
        <taxon>Fungi incertae sedis</taxon>
        <taxon>Zoopagomycota</taxon>
        <taxon>Kickxellomycotina</taxon>
        <taxon>Kickxellomycetes</taxon>
        <taxon>Kickxellales</taxon>
        <taxon>Kickxellaceae</taxon>
        <taxon>Linderina</taxon>
    </lineage>
</organism>
<reference evidence="2 3" key="1">
    <citation type="submission" date="2016-07" db="EMBL/GenBank/DDBJ databases">
        <title>Pervasive Adenine N6-methylation of Active Genes in Fungi.</title>
        <authorList>
            <consortium name="DOE Joint Genome Institute"/>
            <person name="Mondo S.J."/>
            <person name="Dannebaum R.O."/>
            <person name="Kuo R.C."/>
            <person name="Labutti K."/>
            <person name="Haridas S."/>
            <person name="Kuo A."/>
            <person name="Salamov A."/>
            <person name="Ahrendt S.R."/>
            <person name="Lipzen A."/>
            <person name="Sullivan W."/>
            <person name="Andreopoulos W.B."/>
            <person name="Clum A."/>
            <person name="Lindquist E."/>
            <person name="Daum C."/>
            <person name="Ramamoorthy G.K."/>
            <person name="Gryganskyi A."/>
            <person name="Culley D."/>
            <person name="Magnuson J.K."/>
            <person name="James T.Y."/>
            <person name="O'Malley M.A."/>
            <person name="Stajich J.E."/>
            <person name="Spatafora J.W."/>
            <person name="Visel A."/>
            <person name="Grigoriev I.V."/>
        </authorList>
    </citation>
    <scope>NUCLEOTIDE SEQUENCE [LARGE SCALE GENOMIC DNA]</scope>
    <source>
        <strain evidence="2 3">ATCC 12442</strain>
    </source>
</reference>
<dbReference type="AlphaFoldDB" id="A0A1Y1WAC0"/>
<accession>A0A1Y1WAC0</accession>
<protein>
    <submittedName>
        <fullName evidence="2">Uncharacterized protein</fullName>
    </submittedName>
</protein>
<name>A0A1Y1WAC0_9FUNG</name>
<dbReference type="Proteomes" id="UP000193922">
    <property type="component" value="Unassembled WGS sequence"/>
</dbReference>
<dbReference type="RefSeq" id="XP_040744079.1">
    <property type="nucleotide sequence ID" value="XM_040887193.1"/>
</dbReference>
<evidence type="ECO:0000313" key="2">
    <source>
        <dbReference type="EMBL" id="ORX70500.1"/>
    </source>
</evidence>
<comment type="caution">
    <text evidence="2">The sequence shown here is derived from an EMBL/GenBank/DDBJ whole genome shotgun (WGS) entry which is preliminary data.</text>
</comment>
<feature type="transmembrane region" description="Helical" evidence="1">
    <location>
        <begin position="75"/>
        <end position="94"/>
    </location>
</feature>
<sequence>MEPTVLTFTKAQLEKARSKRITLATVAMVFLSFSIILSVACIATGILFELITGGRTERRPDDIALDNRTEKTIKAGYALLVVGFVAVIAFSVLVRMRVVFRRKLRALDTPPEFILAKEARKRLKAQGIITKNFVVIVALDDAPTADTS</sequence>
<keyword evidence="1" id="KW-0472">Membrane</keyword>
<dbReference type="GeneID" id="63803841"/>
<gene>
    <name evidence="2" type="ORF">DL89DRAFT_266713</name>
</gene>
<keyword evidence="1" id="KW-1133">Transmembrane helix</keyword>